<feature type="domain" description="Major facilitator superfamily (MFS) profile" evidence="4">
    <location>
        <begin position="1"/>
        <end position="209"/>
    </location>
</feature>
<protein>
    <submittedName>
        <fullName evidence="5">Trichothecene efflux pump</fullName>
    </submittedName>
</protein>
<feature type="transmembrane region" description="Helical" evidence="3">
    <location>
        <begin position="99"/>
        <end position="128"/>
    </location>
</feature>
<accession>A0A100IUK7</accession>
<keyword evidence="3" id="KW-1133">Transmembrane helix</keyword>
<keyword evidence="2" id="KW-0813">Transport</keyword>
<dbReference type="PROSITE" id="PS50850">
    <property type="entry name" value="MFS"/>
    <property type="match status" value="1"/>
</dbReference>
<dbReference type="Gene3D" id="1.20.1250.20">
    <property type="entry name" value="MFS general substrate transporter like domains"/>
    <property type="match status" value="1"/>
</dbReference>
<dbReference type="AlphaFoldDB" id="A0A100IUK7"/>
<reference evidence="6" key="1">
    <citation type="journal article" date="2016" name="Genome Announc.">
        <title>Draft genome sequence of Aspergillus niger strain An76.</title>
        <authorList>
            <person name="Gong W."/>
            <person name="Cheng Z."/>
            <person name="Zhang H."/>
            <person name="Liu L."/>
            <person name="Gao P."/>
            <person name="Wang L."/>
        </authorList>
    </citation>
    <scope>NUCLEOTIDE SEQUENCE [LARGE SCALE GENOMIC DNA]</scope>
    <source>
        <strain evidence="6">An76</strain>
    </source>
</reference>
<evidence type="ECO:0000313" key="6">
    <source>
        <dbReference type="Proteomes" id="UP000068243"/>
    </source>
</evidence>
<keyword evidence="3" id="KW-0472">Membrane</keyword>
<comment type="subcellular location">
    <subcellularLocation>
        <location evidence="1">Membrane</location>
        <topology evidence="1">Multi-pass membrane protein</topology>
    </subcellularLocation>
</comment>
<feature type="transmembrane region" description="Helical" evidence="3">
    <location>
        <begin position="68"/>
        <end position="87"/>
    </location>
</feature>
<dbReference type="OMA" id="KSPHRHA"/>
<dbReference type="InterPro" id="IPR010573">
    <property type="entry name" value="MFS_Str1/Tri12-like"/>
</dbReference>
<gene>
    <name evidence="5" type="ORF">ABL_10329</name>
</gene>
<keyword evidence="3" id="KW-0812">Transmembrane</keyword>
<dbReference type="VEuPathDB" id="FungiDB:ATCC64974_10430"/>
<dbReference type="VEuPathDB" id="FungiDB:ASPNIDRAFT2_1200729"/>
<evidence type="ECO:0000256" key="3">
    <source>
        <dbReference type="SAM" id="Phobius"/>
    </source>
</evidence>
<evidence type="ECO:0000313" key="5">
    <source>
        <dbReference type="EMBL" id="GAQ47668.1"/>
    </source>
</evidence>
<dbReference type="Proteomes" id="UP000068243">
    <property type="component" value="Unassembled WGS sequence"/>
</dbReference>
<organism evidence="5 6">
    <name type="scientific">Aspergillus niger</name>
    <dbReference type="NCBI Taxonomy" id="5061"/>
    <lineage>
        <taxon>Eukaryota</taxon>
        <taxon>Fungi</taxon>
        <taxon>Dikarya</taxon>
        <taxon>Ascomycota</taxon>
        <taxon>Pezizomycotina</taxon>
        <taxon>Eurotiomycetes</taxon>
        <taxon>Eurotiomycetidae</taxon>
        <taxon>Eurotiales</taxon>
        <taxon>Aspergillaceae</taxon>
        <taxon>Aspergillus</taxon>
        <taxon>Aspergillus subgen. Circumdati</taxon>
    </lineage>
</organism>
<dbReference type="GO" id="GO:0022857">
    <property type="term" value="F:transmembrane transporter activity"/>
    <property type="evidence" value="ECO:0007669"/>
    <property type="project" value="InterPro"/>
</dbReference>
<evidence type="ECO:0000259" key="4">
    <source>
        <dbReference type="PROSITE" id="PS50850"/>
    </source>
</evidence>
<dbReference type="SUPFAM" id="SSF103473">
    <property type="entry name" value="MFS general substrate transporter"/>
    <property type="match status" value="1"/>
</dbReference>
<dbReference type="GO" id="GO:0016020">
    <property type="term" value="C:membrane"/>
    <property type="evidence" value="ECO:0007669"/>
    <property type="project" value="UniProtKB-SubCell"/>
</dbReference>
<dbReference type="InterPro" id="IPR036259">
    <property type="entry name" value="MFS_trans_sf"/>
</dbReference>
<dbReference type="Pfam" id="PF06609">
    <property type="entry name" value="TRI12"/>
    <property type="match status" value="1"/>
</dbReference>
<proteinExistence type="predicted"/>
<feature type="transmembrane region" description="Helical" evidence="3">
    <location>
        <begin position="174"/>
        <end position="194"/>
    </location>
</feature>
<evidence type="ECO:0000256" key="2">
    <source>
        <dbReference type="ARBA" id="ARBA00022448"/>
    </source>
</evidence>
<evidence type="ECO:0000256" key="1">
    <source>
        <dbReference type="ARBA" id="ARBA00004141"/>
    </source>
</evidence>
<name>A0A100IUK7_ASPNG</name>
<sequence length="209" mass="22694">MVEKREAPGAIRDIEADNGLPPRYFCSSLFLGSMTAIGLGLLAAIAGFAFPAPLLAIINPEIGPSADISWVSLTYTLTIAVGLTLIGRTTDIFLGDDTFLSAAVINTLIGDMTLIGLAASTQVSYFYVVAELVPMKYRFTANSLMYIFTTPGRAFAPAISESLVRTTSAGWRGVFYILIAINAVALLCFTLFYWPPIFQEKHDSQRKFT</sequence>
<comment type="caution">
    <text evidence="5">The sequence shown here is derived from an EMBL/GenBank/DDBJ whole genome shotgun (WGS) entry which is preliminary data.</text>
</comment>
<dbReference type="EMBL" id="BCMY01000035">
    <property type="protein sequence ID" value="GAQ47668.1"/>
    <property type="molecule type" value="Genomic_DNA"/>
</dbReference>
<dbReference type="OrthoDB" id="4139357at2759"/>
<feature type="transmembrane region" description="Helical" evidence="3">
    <location>
        <begin position="29"/>
        <end position="56"/>
    </location>
</feature>
<dbReference type="InterPro" id="IPR020846">
    <property type="entry name" value="MFS_dom"/>
</dbReference>